<accession>A0A8S2UHL8</accession>
<proteinExistence type="predicted"/>
<comment type="caution">
    <text evidence="2">The sequence shown here is derived from an EMBL/GenBank/DDBJ whole genome shotgun (WGS) entry which is preliminary data.</text>
</comment>
<evidence type="ECO:0000313" key="2">
    <source>
        <dbReference type="EMBL" id="CAF4345355.1"/>
    </source>
</evidence>
<reference evidence="2" key="1">
    <citation type="submission" date="2021-02" db="EMBL/GenBank/DDBJ databases">
        <authorList>
            <person name="Nowell W R."/>
        </authorList>
    </citation>
    <scope>NUCLEOTIDE SEQUENCE</scope>
</reference>
<evidence type="ECO:0000313" key="1">
    <source>
        <dbReference type="EMBL" id="CAF1554687.1"/>
    </source>
</evidence>
<sequence length="107" mass="12344">MSNATKLPTMPIYIWLDSSANSNSHSLNMLEKHLKTKLANLKTFNNIDDFKEFIQTYADETFVLLVSGTYGRQIVPEIHSLPQLLAVYVYCSNKARNEEWAKEYIKV</sequence>
<organism evidence="2 3">
    <name type="scientific">Didymodactylos carnosus</name>
    <dbReference type="NCBI Taxonomy" id="1234261"/>
    <lineage>
        <taxon>Eukaryota</taxon>
        <taxon>Metazoa</taxon>
        <taxon>Spiralia</taxon>
        <taxon>Gnathifera</taxon>
        <taxon>Rotifera</taxon>
        <taxon>Eurotatoria</taxon>
        <taxon>Bdelloidea</taxon>
        <taxon>Philodinida</taxon>
        <taxon>Philodinidae</taxon>
        <taxon>Didymodactylos</taxon>
    </lineage>
</organism>
<gene>
    <name evidence="1" type="ORF">OVA965_LOCUS39487</name>
    <name evidence="2" type="ORF">TMI583_LOCUS40792</name>
</gene>
<dbReference type="Proteomes" id="UP000677228">
    <property type="component" value="Unassembled WGS sequence"/>
</dbReference>
<dbReference type="EMBL" id="CAJOBA010063474">
    <property type="protein sequence ID" value="CAF4345355.1"/>
    <property type="molecule type" value="Genomic_DNA"/>
</dbReference>
<dbReference type="AlphaFoldDB" id="A0A8S2UHL8"/>
<dbReference type="EMBL" id="CAJNOK010040968">
    <property type="protein sequence ID" value="CAF1554687.1"/>
    <property type="molecule type" value="Genomic_DNA"/>
</dbReference>
<name>A0A8S2UHL8_9BILA</name>
<dbReference type="Proteomes" id="UP000682733">
    <property type="component" value="Unassembled WGS sequence"/>
</dbReference>
<protein>
    <submittedName>
        <fullName evidence="2">Uncharacterized protein</fullName>
    </submittedName>
</protein>
<evidence type="ECO:0000313" key="3">
    <source>
        <dbReference type="Proteomes" id="UP000682733"/>
    </source>
</evidence>